<sequence length="173" mass="18204">MSDSLSSFETSLESVDVQVTYTTPESFHEQLATVIRSPAVGVPFDDEFDNPSLSLDRTVIDVDPTPVALRNAATGVTPARLGIADYGSVALYMTGHGSELVSLLVEHHVAVVRADDIAPSLGSAMETLQTELDKTRGSAIVATGPSATADMGELVQGAHGPRKVDVIVVEEEV</sequence>
<dbReference type="SUPFAM" id="SSF100950">
    <property type="entry name" value="NagB/RpiA/CoA transferase-like"/>
    <property type="match status" value="1"/>
</dbReference>
<gene>
    <name evidence="2" type="ORF">ABY42_18670</name>
</gene>
<proteinExistence type="predicted"/>
<organism evidence="2 3">
    <name type="scientific">Haloferax gibbonsii</name>
    <dbReference type="NCBI Taxonomy" id="35746"/>
    <lineage>
        <taxon>Archaea</taxon>
        <taxon>Methanobacteriati</taxon>
        <taxon>Methanobacteriota</taxon>
        <taxon>Stenosarchaea group</taxon>
        <taxon>Halobacteria</taxon>
        <taxon>Halobacteriales</taxon>
        <taxon>Haloferacaceae</taxon>
        <taxon>Haloferax</taxon>
    </lineage>
</organism>
<dbReference type="AlphaFoldDB" id="A0A0K1IZ91"/>
<dbReference type="PANTHER" id="PTHR43682:SF1">
    <property type="entry name" value="LACTATE UTILIZATION PROTEIN C"/>
    <property type="match status" value="1"/>
</dbReference>
<dbReference type="EMBL" id="CP011950">
    <property type="protein sequence ID" value="AKU09842.1"/>
    <property type="molecule type" value="Genomic_DNA"/>
</dbReference>
<dbReference type="PATRIC" id="fig|35746.4.peg.4103"/>
<dbReference type="InterPro" id="IPR037171">
    <property type="entry name" value="NagB/RpiA_transferase-like"/>
</dbReference>
<reference evidence="3" key="1">
    <citation type="journal article" date="2015" name="J. Biotechnol.">
        <title>Complete genome sequence of Haloferax gibbonsii strain ARA6, a potential producer of polyhydroxyalkanoates and halocins isolated from Araruama, Rio de Janeiro, Brasil.</title>
        <authorList>
            <person name="Pinto L.H."/>
            <person name="D'Alincourt Carvalho-Assef A.P."/>
            <person name="Vieira R.P."/>
            <person name="Clementino M.M."/>
            <person name="Albano R.M."/>
        </authorList>
    </citation>
    <scope>NUCLEOTIDE SEQUENCE [LARGE SCALE GENOMIC DNA]</scope>
    <source>
        <strain evidence="3">ARA6</strain>
        <plasmid evidence="3">Plasmid pHG3</plasmid>
    </source>
</reference>
<feature type="domain" description="LUD" evidence="1">
    <location>
        <begin position="70"/>
        <end position="169"/>
    </location>
</feature>
<dbReference type="Proteomes" id="UP000066124">
    <property type="component" value="Plasmid pHG3"/>
</dbReference>
<dbReference type="Pfam" id="PF02589">
    <property type="entry name" value="LUD_dom"/>
    <property type="match status" value="1"/>
</dbReference>
<evidence type="ECO:0000313" key="3">
    <source>
        <dbReference type="Proteomes" id="UP000066124"/>
    </source>
</evidence>
<name>A0A0K1IZ91_HALGI</name>
<protein>
    <recommendedName>
        <fullName evidence="1">LUD domain-containing protein</fullName>
    </recommendedName>
</protein>
<dbReference type="InterPro" id="IPR003741">
    <property type="entry name" value="LUD_dom"/>
</dbReference>
<dbReference type="InterPro" id="IPR024185">
    <property type="entry name" value="FTHF_cligase-like_sf"/>
</dbReference>
<accession>A0A0K1IZ91</accession>
<evidence type="ECO:0000313" key="2">
    <source>
        <dbReference type="EMBL" id="AKU09842.1"/>
    </source>
</evidence>
<dbReference type="Gene3D" id="3.40.50.10420">
    <property type="entry name" value="NagB/RpiA/CoA transferase-like"/>
    <property type="match status" value="1"/>
</dbReference>
<keyword evidence="2" id="KW-0614">Plasmid</keyword>
<dbReference type="KEGG" id="hgi:ABY42_18670"/>
<dbReference type="PANTHER" id="PTHR43682">
    <property type="entry name" value="LACTATE UTILIZATION PROTEIN C"/>
    <property type="match status" value="1"/>
</dbReference>
<geneLocation type="plasmid" evidence="2 3">
    <name>pHG3</name>
</geneLocation>
<evidence type="ECO:0000259" key="1">
    <source>
        <dbReference type="Pfam" id="PF02589"/>
    </source>
</evidence>